<dbReference type="Pfam" id="PF07474">
    <property type="entry name" value="G2F"/>
    <property type="match status" value="1"/>
</dbReference>
<feature type="domain" description="EGF-like" evidence="16">
    <location>
        <begin position="614"/>
        <end position="652"/>
    </location>
</feature>
<keyword evidence="4 12" id="KW-0245">EGF-like domain</keyword>
<comment type="subcellular location">
    <subcellularLocation>
        <location evidence="1">Secreted</location>
        <location evidence="1">Extracellular space</location>
        <location evidence="1">Extracellular matrix</location>
        <location evidence="1">Basement membrane</location>
    </subcellularLocation>
</comment>
<dbReference type="SMART" id="SM00682">
    <property type="entry name" value="G2F"/>
    <property type="match status" value="1"/>
</dbReference>
<dbReference type="CDD" id="cd00054">
    <property type="entry name" value="EGF_CA"/>
    <property type="match status" value="1"/>
</dbReference>
<feature type="domain" description="NIDO" evidence="18">
    <location>
        <begin position="95"/>
        <end position="245"/>
    </location>
</feature>
<keyword evidence="10 12" id="KW-1015">Disulfide bond</keyword>
<evidence type="ECO:0000256" key="6">
    <source>
        <dbReference type="ARBA" id="ARBA00022737"/>
    </source>
</evidence>
<dbReference type="Proteomes" id="UP001516400">
    <property type="component" value="Unassembled WGS sequence"/>
</dbReference>
<dbReference type="InterPro" id="IPR003886">
    <property type="entry name" value="NIDO_dom"/>
</dbReference>
<keyword evidence="11" id="KW-0325">Glycoprotein</keyword>
<dbReference type="GO" id="GO:0005604">
    <property type="term" value="C:basement membrane"/>
    <property type="evidence" value="ECO:0007669"/>
    <property type="project" value="UniProtKB-SubCell"/>
</dbReference>
<keyword evidence="20" id="KW-1185">Reference proteome</keyword>
<comment type="caution">
    <text evidence="19">The sequence shown here is derived from an EMBL/GenBank/DDBJ whole genome shotgun (WGS) entry which is preliminary data.</text>
</comment>
<dbReference type="PROSITE" id="PS51220">
    <property type="entry name" value="NIDO"/>
    <property type="match status" value="1"/>
</dbReference>
<feature type="compositionally biased region" description="Low complexity" evidence="14">
    <location>
        <begin position="723"/>
        <end position="741"/>
    </location>
</feature>
<comment type="caution">
    <text evidence="12">Lacks conserved residue(s) required for the propagation of feature annotation.</text>
</comment>
<feature type="repeat" description="LDL-receptor class B" evidence="13">
    <location>
        <begin position="1094"/>
        <end position="1136"/>
    </location>
</feature>
<dbReference type="InterPro" id="IPR052235">
    <property type="entry name" value="Nephronectin_domain"/>
</dbReference>
<keyword evidence="3" id="KW-0272">Extracellular matrix</keyword>
<name>A0ABD2MJ27_9CUCU</name>
<dbReference type="PROSITE" id="PS50026">
    <property type="entry name" value="EGF_3"/>
    <property type="match status" value="10"/>
</dbReference>
<dbReference type="InterPro" id="IPR006605">
    <property type="entry name" value="G2_nidogen/fibulin_G2F"/>
</dbReference>
<dbReference type="InterPro" id="IPR009030">
    <property type="entry name" value="Growth_fac_rcpt_cys_sf"/>
</dbReference>
<feature type="disulfide bond" evidence="12">
    <location>
        <begin position="925"/>
        <end position="942"/>
    </location>
</feature>
<evidence type="ECO:0000256" key="3">
    <source>
        <dbReference type="ARBA" id="ARBA00022530"/>
    </source>
</evidence>
<feature type="domain" description="EGF-like" evidence="16">
    <location>
        <begin position="262"/>
        <end position="302"/>
    </location>
</feature>
<evidence type="ECO:0000256" key="12">
    <source>
        <dbReference type="PROSITE-ProRule" id="PRU00076"/>
    </source>
</evidence>
<evidence type="ECO:0008006" key="21">
    <source>
        <dbReference type="Google" id="ProtNLM"/>
    </source>
</evidence>
<evidence type="ECO:0000259" key="16">
    <source>
        <dbReference type="PROSITE" id="PS50026"/>
    </source>
</evidence>
<dbReference type="PROSITE" id="PS50993">
    <property type="entry name" value="NIDOGEN_G2"/>
    <property type="match status" value="1"/>
</dbReference>
<evidence type="ECO:0000256" key="13">
    <source>
        <dbReference type="PROSITE-ProRule" id="PRU00461"/>
    </source>
</evidence>
<dbReference type="InterPro" id="IPR009017">
    <property type="entry name" value="GFP"/>
</dbReference>
<keyword evidence="15" id="KW-0472">Membrane</keyword>
<dbReference type="SUPFAM" id="SSF54511">
    <property type="entry name" value="GFP-like"/>
    <property type="match status" value="1"/>
</dbReference>
<evidence type="ECO:0000256" key="11">
    <source>
        <dbReference type="ARBA" id="ARBA00023180"/>
    </source>
</evidence>
<evidence type="ECO:0000259" key="17">
    <source>
        <dbReference type="PROSITE" id="PS50993"/>
    </source>
</evidence>
<evidence type="ECO:0000256" key="7">
    <source>
        <dbReference type="ARBA" id="ARBA00022837"/>
    </source>
</evidence>
<dbReference type="EMBL" id="JABFTP020000001">
    <property type="protein sequence ID" value="KAL3266111.1"/>
    <property type="molecule type" value="Genomic_DNA"/>
</dbReference>
<dbReference type="PROSITE" id="PS51120">
    <property type="entry name" value="LDLRB"/>
    <property type="match status" value="3"/>
</dbReference>
<feature type="region of interest" description="Disordered" evidence="14">
    <location>
        <begin position="706"/>
        <end position="743"/>
    </location>
</feature>
<reference evidence="19 20" key="1">
    <citation type="journal article" date="2021" name="BMC Biol.">
        <title>Horizontally acquired antibacterial genes associated with adaptive radiation of ladybird beetles.</title>
        <authorList>
            <person name="Li H.S."/>
            <person name="Tang X.F."/>
            <person name="Huang Y.H."/>
            <person name="Xu Z.Y."/>
            <person name="Chen M.L."/>
            <person name="Du X.Y."/>
            <person name="Qiu B.Y."/>
            <person name="Chen P.T."/>
            <person name="Zhang W."/>
            <person name="Slipinski A."/>
            <person name="Escalona H.E."/>
            <person name="Waterhouse R.M."/>
            <person name="Zwick A."/>
            <person name="Pang H."/>
        </authorList>
    </citation>
    <scope>NUCLEOTIDE SEQUENCE [LARGE SCALE GENOMIC DNA]</scope>
    <source>
        <strain evidence="19">SYSU2018</strain>
    </source>
</reference>
<evidence type="ECO:0000259" key="18">
    <source>
        <dbReference type="PROSITE" id="PS51220"/>
    </source>
</evidence>
<keyword evidence="5" id="KW-0732">Signal</keyword>
<keyword evidence="8" id="KW-0084">Basement membrane</keyword>
<dbReference type="Gene3D" id="2.40.155.10">
    <property type="entry name" value="Green fluorescent protein"/>
    <property type="match status" value="1"/>
</dbReference>
<dbReference type="PROSITE" id="PS01186">
    <property type="entry name" value="EGF_2"/>
    <property type="match status" value="6"/>
</dbReference>
<dbReference type="GO" id="GO:0007155">
    <property type="term" value="P:cell adhesion"/>
    <property type="evidence" value="ECO:0007669"/>
    <property type="project" value="UniProtKB-KW"/>
</dbReference>
<feature type="domain" description="EGF-like" evidence="16">
    <location>
        <begin position="832"/>
        <end position="873"/>
    </location>
</feature>
<dbReference type="SMART" id="SM00179">
    <property type="entry name" value="EGF_CA"/>
    <property type="match status" value="3"/>
</dbReference>
<feature type="disulfide bond" evidence="12">
    <location>
        <begin position="969"/>
        <end position="986"/>
    </location>
</feature>
<evidence type="ECO:0000256" key="9">
    <source>
        <dbReference type="ARBA" id="ARBA00022889"/>
    </source>
</evidence>
<dbReference type="InterPro" id="IPR018097">
    <property type="entry name" value="EGF_Ca-bd_CS"/>
</dbReference>
<evidence type="ECO:0000256" key="2">
    <source>
        <dbReference type="ARBA" id="ARBA00022525"/>
    </source>
</evidence>
<feature type="disulfide bond" evidence="12">
    <location>
        <begin position="842"/>
        <end position="859"/>
    </location>
</feature>
<dbReference type="InterPro" id="IPR024731">
    <property type="entry name" value="NELL2-like_EGF"/>
</dbReference>
<dbReference type="Pfam" id="PF12947">
    <property type="entry name" value="EGF_3"/>
    <property type="match status" value="3"/>
</dbReference>
<dbReference type="InterPro" id="IPR011042">
    <property type="entry name" value="6-blade_b-propeller_TolB-like"/>
</dbReference>
<dbReference type="FunFam" id="2.120.10.30:FF:000241">
    <property type="entry name" value="Low-density lipoprotein receptor-related protein 6"/>
    <property type="match status" value="1"/>
</dbReference>
<feature type="domain" description="EGF-like" evidence="16">
    <location>
        <begin position="959"/>
        <end position="998"/>
    </location>
</feature>
<dbReference type="InterPro" id="IPR000152">
    <property type="entry name" value="EGF-type_Asp/Asn_hydroxyl_site"/>
</dbReference>
<evidence type="ECO:0000256" key="8">
    <source>
        <dbReference type="ARBA" id="ARBA00022869"/>
    </source>
</evidence>
<evidence type="ECO:0000256" key="15">
    <source>
        <dbReference type="SAM" id="Phobius"/>
    </source>
</evidence>
<evidence type="ECO:0000313" key="20">
    <source>
        <dbReference type="Proteomes" id="UP001516400"/>
    </source>
</evidence>
<dbReference type="Pfam" id="PF07645">
    <property type="entry name" value="EGF_CA"/>
    <property type="match status" value="1"/>
</dbReference>
<accession>A0ABD2MJ27</accession>
<feature type="compositionally biased region" description="Polar residues" evidence="14">
    <location>
        <begin position="706"/>
        <end position="722"/>
    </location>
</feature>
<gene>
    <name evidence="19" type="ORF">HHI36_010297</name>
</gene>
<evidence type="ECO:0000256" key="4">
    <source>
        <dbReference type="ARBA" id="ARBA00022536"/>
    </source>
</evidence>
<dbReference type="PANTHER" id="PTHR24050:SF28">
    <property type="entry name" value="UROMODULIN-LIKE"/>
    <property type="match status" value="1"/>
</dbReference>
<dbReference type="SMART" id="SM00135">
    <property type="entry name" value="LY"/>
    <property type="match status" value="5"/>
</dbReference>
<keyword evidence="2" id="KW-0964">Secreted</keyword>
<dbReference type="InterPro" id="IPR000742">
    <property type="entry name" value="EGF"/>
</dbReference>
<evidence type="ECO:0000256" key="10">
    <source>
        <dbReference type="ARBA" id="ARBA00023157"/>
    </source>
</evidence>
<feature type="repeat" description="LDL-receptor class B" evidence="13">
    <location>
        <begin position="1137"/>
        <end position="1179"/>
    </location>
</feature>
<keyword evidence="6" id="KW-0677">Repeat</keyword>
<dbReference type="PANTHER" id="PTHR24050">
    <property type="entry name" value="PA14 DOMAIN-CONTAINING PROTEIN"/>
    <property type="match status" value="1"/>
</dbReference>
<dbReference type="InterPro" id="IPR000033">
    <property type="entry name" value="LDLR_classB_rpt"/>
</dbReference>
<dbReference type="FunFam" id="2.10.25.10:FF:000038">
    <property type="entry name" value="Fibrillin 2"/>
    <property type="match status" value="1"/>
</dbReference>
<feature type="disulfide bond" evidence="12">
    <location>
        <begin position="665"/>
        <end position="682"/>
    </location>
</feature>
<feature type="domain" description="EGF-like" evidence="16">
    <location>
        <begin position="1001"/>
        <end position="1042"/>
    </location>
</feature>
<dbReference type="Pfam" id="PF00058">
    <property type="entry name" value="Ldl_recept_b"/>
    <property type="match status" value="3"/>
</dbReference>
<organism evidence="19 20">
    <name type="scientific">Cryptolaemus montrouzieri</name>
    <dbReference type="NCBI Taxonomy" id="559131"/>
    <lineage>
        <taxon>Eukaryota</taxon>
        <taxon>Metazoa</taxon>
        <taxon>Ecdysozoa</taxon>
        <taxon>Arthropoda</taxon>
        <taxon>Hexapoda</taxon>
        <taxon>Insecta</taxon>
        <taxon>Pterygota</taxon>
        <taxon>Neoptera</taxon>
        <taxon>Endopterygota</taxon>
        <taxon>Coleoptera</taxon>
        <taxon>Polyphaga</taxon>
        <taxon>Cucujiformia</taxon>
        <taxon>Coccinelloidea</taxon>
        <taxon>Coccinellidae</taxon>
        <taxon>Scymninae</taxon>
        <taxon>Scymnini</taxon>
        <taxon>Cryptolaemus</taxon>
    </lineage>
</organism>
<feature type="repeat" description="LDL-receptor class B" evidence="13">
    <location>
        <begin position="1180"/>
        <end position="1225"/>
    </location>
</feature>
<dbReference type="Gene3D" id="2.10.25.10">
    <property type="entry name" value="Laminin"/>
    <property type="match status" value="7"/>
</dbReference>
<protein>
    <recommendedName>
        <fullName evidence="21">Nidogen</fullName>
    </recommendedName>
</protein>
<evidence type="ECO:0000313" key="19">
    <source>
        <dbReference type="EMBL" id="KAL3266111.1"/>
    </source>
</evidence>
<feature type="disulfide bond" evidence="12">
    <location>
        <begin position="799"/>
        <end position="816"/>
    </location>
</feature>
<keyword evidence="7" id="KW-0106">Calcium</keyword>
<feature type="domain" description="EGF-like" evidence="16">
    <location>
        <begin position="916"/>
        <end position="957"/>
    </location>
</feature>
<dbReference type="Gene3D" id="2.120.10.30">
    <property type="entry name" value="TolB, C-terminal domain"/>
    <property type="match status" value="1"/>
</dbReference>
<keyword evidence="15" id="KW-1133">Transmembrane helix</keyword>
<evidence type="ECO:0000256" key="5">
    <source>
        <dbReference type="ARBA" id="ARBA00022729"/>
    </source>
</evidence>
<dbReference type="SMART" id="SM00181">
    <property type="entry name" value="EGF"/>
    <property type="match status" value="11"/>
</dbReference>
<evidence type="ECO:0000256" key="1">
    <source>
        <dbReference type="ARBA" id="ARBA00004302"/>
    </source>
</evidence>
<dbReference type="PROSITE" id="PS01187">
    <property type="entry name" value="EGF_CA"/>
    <property type="match status" value="1"/>
</dbReference>
<feature type="domain" description="EGF-like" evidence="16">
    <location>
        <begin position="655"/>
        <end position="696"/>
    </location>
</feature>
<dbReference type="CDD" id="cd00255">
    <property type="entry name" value="nidG2"/>
    <property type="match status" value="1"/>
</dbReference>
<dbReference type="SUPFAM" id="SSF57184">
    <property type="entry name" value="Growth factor receptor domain"/>
    <property type="match status" value="2"/>
</dbReference>
<feature type="domain" description="EGF-like" evidence="16">
    <location>
        <begin position="527"/>
        <end position="565"/>
    </location>
</feature>
<feature type="domain" description="EGF-like" evidence="16">
    <location>
        <begin position="573"/>
        <end position="613"/>
    </location>
</feature>
<keyword evidence="9" id="KW-0130">Cell adhesion</keyword>
<dbReference type="SUPFAM" id="SSF63825">
    <property type="entry name" value="YWTD domain"/>
    <property type="match status" value="1"/>
</dbReference>
<sequence length="1369" mass="151297">MGKLYYIAWSIFCMFSGSFGIPAGLLYDYNVKEAVKLPKGDDVSSKAISLKVPVIFFGEAFDTIYVNNNGLLSFQTEIPTFLNLEFPLDYPAIAPFYSNVDTTNAGTVSYYETEDPGLLQRATENIHDQFIEHGNFQGTSLFIATWEAVGYHEKKADKVNTYQVVIVTDGVDSFVELLYPENGIQWIQGTGDESGLPDARAQAGFIASDGSVFTLPASGTEQVKYLESWSNMNLLGQWTFKISEDNIMEPDQNNEEKPSKVPGDTCAKAPTYCHVHGKCIDYEEGFCCECNEAYYGNGRSCVKKDAPLRVNGKVTGTINGEKLGNLDLQSYIVMLDSRAYTAISRVPEPIGPDVQSLQILGSVIGYLFAKPIRGAINGYQLTGGVFNHTAQLFFPNTNQSIIITQKYHGLDLFDQLRLEANIQGEIPSLPKDAKVVIDEYQEEYTVTSPGTIQLSSNRVFKHQDASGAEIVHPYTVYQSFQFEECKYANSSVGNSWKLKVGKNFISYENREQIIRFGLSNKITPIGDFDPCEEGRSTCQENSVCVVENDSYRCVCAVGFQYFQAEDGSTICGDTNECAIGIADCNYNAQCINLIGSYKCQCNPGFVGDGHTCENAPTCTNVNCNENAKCVEANGVAGCRCEDGFTGDGQVCQPRVGHSCHIANNCSPYGICQIDPATEEYHCFCMPGFEGDGYRCTQRIVIPSSTEEQLTTTSRSSDNGEYNSTESISPTSSEPSYTTPTEAGIQTTTDRVPKSCNNVSCWCPSGFVLDQLTQYCIRIEDYKDMTTLTYNANCNDLNNCHRDAQCKYNPITSSFSCICNEGYEGDGFSCNEVRVSCLVENNCDVHATCAYDDAMGRSKCVCMSGFEGDGYTCTLAICTSNDDCTATEECLYTNAKRYECVCKEGYARDSQNLCVDNSNSCGGGTCVENAECLYDETYTTHYCSCKTGYVGDGITECKLKPIGCNILNNCGLHAVCVYDEQTELHTCKCQAGFYGDGFVCHLVQNCLAIPSLCDPNASCVSDANRQYNCQCNHGFIGNGTFCRSNPTHEGGFLLLNQGMATLKMPLDDSRDKFGKAIQVKSSQTAVGLDIDCFDGRFYWSDITGRAIRSSYYNGTDKQDFITEDIGSPEGIAVDWVSRNVYWTDSTKDTIDVASIEGKRRITLINTNLVNPRGIAVHPQRGKIFWTDWNRLHPKIEWANADGSERAIFLEGKDISLPNSLAIDYDTEELCFADAGVKKIQCIQIDSKRIRTLATNCTYPFGITVNDRYIFWSDWISKRVEKVDKHTQVRLPPLPLPLVAIGSRLFEVVAVPLRCPNLANICQYKDQCPPEHICLPNGRGSKTCMCSYKANSPLEKPTCTLPSTQQQVTIY</sequence>
<keyword evidence="15" id="KW-0812">Transmembrane</keyword>
<proteinExistence type="predicted"/>
<dbReference type="SMART" id="SM00539">
    <property type="entry name" value="NIDO"/>
    <property type="match status" value="1"/>
</dbReference>
<feature type="domain" description="EGF-like" evidence="16">
    <location>
        <begin position="789"/>
        <end position="828"/>
    </location>
</feature>
<dbReference type="PROSITE" id="PS00010">
    <property type="entry name" value="ASX_HYDROXYL"/>
    <property type="match status" value="2"/>
</dbReference>
<evidence type="ECO:0000256" key="14">
    <source>
        <dbReference type="SAM" id="MobiDB-lite"/>
    </source>
</evidence>
<dbReference type="Pfam" id="PF06119">
    <property type="entry name" value="NIDO"/>
    <property type="match status" value="1"/>
</dbReference>
<dbReference type="InterPro" id="IPR049883">
    <property type="entry name" value="NOTCH1_EGF-like"/>
</dbReference>
<feature type="transmembrane region" description="Helical" evidence="15">
    <location>
        <begin position="6"/>
        <end position="27"/>
    </location>
</feature>
<feature type="domain" description="Nidogen G2 beta-barrel" evidence="17">
    <location>
        <begin position="306"/>
        <end position="532"/>
    </location>
</feature>
<dbReference type="InterPro" id="IPR001881">
    <property type="entry name" value="EGF-like_Ca-bd_dom"/>
</dbReference>